<feature type="binding site" evidence="9">
    <location>
        <position position="141"/>
    </location>
    <ligand>
        <name>Zn(2+)</name>
        <dbReference type="ChEBI" id="CHEBI:29105"/>
    </ligand>
</feature>
<dbReference type="PANTHER" id="PTHR33202">
    <property type="entry name" value="ZINC UPTAKE REGULATION PROTEIN"/>
    <property type="match status" value="1"/>
</dbReference>
<dbReference type="GO" id="GO:0003700">
    <property type="term" value="F:DNA-binding transcription factor activity"/>
    <property type="evidence" value="ECO:0007669"/>
    <property type="project" value="InterPro"/>
</dbReference>
<keyword evidence="8" id="KW-0804">Transcription</keyword>
<protein>
    <submittedName>
        <fullName evidence="11">Transcriptional repressor</fullName>
    </submittedName>
</protein>
<feature type="binding site" evidence="9">
    <location>
        <position position="104"/>
    </location>
    <ligand>
        <name>Zn(2+)</name>
        <dbReference type="ChEBI" id="CHEBI:29105"/>
    </ligand>
</feature>
<keyword evidence="9" id="KW-0479">Metal-binding</keyword>
<keyword evidence="5 9" id="KW-0862">Zinc</keyword>
<dbReference type="InterPro" id="IPR002481">
    <property type="entry name" value="FUR"/>
</dbReference>
<dbReference type="GO" id="GO:0005737">
    <property type="term" value="C:cytoplasm"/>
    <property type="evidence" value="ECO:0007669"/>
    <property type="project" value="UniProtKB-SubCell"/>
</dbReference>
<keyword evidence="6" id="KW-0805">Transcription regulation</keyword>
<dbReference type="GO" id="GO:0008270">
    <property type="term" value="F:zinc ion binding"/>
    <property type="evidence" value="ECO:0007669"/>
    <property type="project" value="TreeGrafter"/>
</dbReference>
<dbReference type="PANTHER" id="PTHR33202:SF1">
    <property type="entry name" value="FERRIC UPTAKE REGULATION PROTEIN"/>
    <property type="match status" value="1"/>
</dbReference>
<keyword evidence="3" id="KW-0963">Cytoplasm</keyword>
<dbReference type="Pfam" id="PF01475">
    <property type="entry name" value="FUR"/>
    <property type="match status" value="1"/>
</dbReference>
<dbReference type="GO" id="GO:1900376">
    <property type="term" value="P:regulation of secondary metabolite biosynthetic process"/>
    <property type="evidence" value="ECO:0007669"/>
    <property type="project" value="TreeGrafter"/>
</dbReference>
<gene>
    <name evidence="11" type="ORF">FC678_02225</name>
</gene>
<evidence type="ECO:0000256" key="1">
    <source>
        <dbReference type="ARBA" id="ARBA00004496"/>
    </source>
</evidence>
<dbReference type="CDD" id="cd07153">
    <property type="entry name" value="Fur_like"/>
    <property type="match status" value="1"/>
</dbReference>
<evidence type="ECO:0000256" key="10">
    <source>
        <dbReference type="PIRSR" id="PIRSR602481-2"/>
    </source>
</evidence>
<feature type="binding site" evidence="10">
    <location>
        <position position="116"/>
    </location>
    <ligand>
        <name>Fe cation</name>
        <dbReference type="ChEBI" id="CHEBI:24875"/>
    </ligand>
</feature>
<dbReference type="SUPFAM" id="SSF46785">
    <property type="entry name" value="Winged helix' DNA-binding domain"/>
    <property type="match status" value="1"/>
</dbReference>
<evidence type="ECO:0000256" key="7">
    <source>
        <dbReference type="ARBA" id="ARBA00023125"/>
    </source>
</evidence>
<dbReference type="InterPro" id="IPR043135">
    <property type="entry name" value="Fur_C"/>
</dbReference>
<dbReference type="Gene3D" id="3.30.1490.190">
    <property type="match status" value="1"/>
</dbReference>
<sequence length="142" mass="16476">MGMNFLNLEIYLDYIKDNGYRCTPQRSSILSYFIGQKNRFVTAKSVTDHLQNKMGNVSSDTVYRNLHLFKDIGIIDLTFQDGESLFHLKNEINTHEYKFICTECGNTTDLNLCPMEKMDTALNDYLIYDHKFEVYGVCPSCL</sequence>
<name>A0A9X9EUC8_9BACI</name>
<feature type="binding site" evidence="9">
    <location>
        <position position="101"/>
    </location>
    <ligand>
        <name>Zn(2+)</name>
        <dbReference type="ChEBI" id="CHEBI:29105"/>
    </ligand>
</feature>
<dbReference type="GO" id="GO:0000976">
    <property type="term" value="F:transcription cis-regulatory region binding"/>
    <property type="evidence" value="ECO:0007669"/>
    <property type="project" value="TreeGrafter"/>
</dbReference>
<accession>A0A9X9EUC8</accession>
<dbReference type="InterPro" id="IPR036390">
    <property type="entry name" value="WH_DNA-bd_sf"/>
</dbReference>
<evidence type="ECO:0000256" key="6">
    <source>
        <dbReference type="ARBA" id="ARBA00023015"/>
    </source>
</evidence>
<reference evidence="11 12" key="1">
    <citation type="journal article" date="2019" name="Environ. Microbiol.">
        <title>An active ?-lactamase is a part of an orchestrated cell wall stress resistance network of Bacillus subtilis and related rhizosphere species.</title>
        <authorList>
            <person name="Bucher T."/>
            <person name="Keren-Paz A."/>
            <person name="Hausser J."/>
            <person name="Olender T."/>
            <person name="Cytryn E."/>
            <person name="Kolodkin-Gal I."/>
        </authorList>
    </citation>
    <scope>NUCLEOTIDE SEQUENCE [LARGE SCALE GENOMIC DNA]</scope>
    <source>
        <strain evidence="11 12">I4</strain>
    </source>
</reference>
<feature type="binding site" evidence="10">
    <location>
        <position position="130"/>
    </location>
    <ligand>
        <name>Fe cation</name>
        <dbReference type="ChEBI" id="CHEBI:24875"/>
    </ligand>
</feature>
<proteinExistence type="inferred from homology"/>
<evidence type="ECO:0000256" key="9">
    <source>
        <dbReference type="PIRSR" id="PIRSR602481-1"/>
    </source>
</evidence>
<evidence type="ECO:0000313" key="12">
    <source>
        <dbReference type="Proteomes" id="UP000309170"/>
    </source>
</evidence>
<dbReference type="EMBL" id="SZNT01000020">
    <property type="protein sequence ID" value="TKH15454.1"/>
    <property type="molecule type" value="Genomic_DNA"/>
</dbReference>
<comment type="similarity">
    <text evidence="2">Belongs to the Fur family.</text>
</comment>
<evidence type="ECO:0000256" key="4">
    <source>
        <dbReference type="ARBA" id="ARBA00022491"/>
    </source>
</evidence>
<dbReference type="Gene3D" id="1.10.10.10">
    <property type="entry name" value="Winged helix-like DNA-binding domain superfamily/Winged helix DNA-binding domain"/>
    <property type="match status" value="1"/>
</dbReference>
<evidence type="ECO:0000256" key="8">
    <source>
        <dbReference type="ARBA" id="ARBA00023163"/>
    </source>
</evidence>
<evidence type="ECO:0000256" key="3">
    <source>
        <dbReference type="ARBA" id="ARBA00022490"/>
    </source>
</evidence>
<dbReference type="Proteomes" id="UP000309170">
    <property type="component" value="Unassembled WGS sequence"/>
</dbReference>
<keyword evidence="10" id="KW-0408">Iron</keyword>
<feature type="binding site" evidence="9">
    <location>
        <position position="138"/>
    </location>
    <ligand>
        <name>Zn(2+)</name>
        <dbReference type="ChEBI" id="CHEBI:29105"/>
    </ligand>
</feature>
<dbReference type="AlphaFoldDB" id="A0A9X9EUC8"/>
<dbReference type="InterPro" id="IPR036388">
    <property type="entry name" value="WH-like_DNA-bd_sf"/>
</dbReference>
<comment type="subcellular location">
    <subcellularLocation>
        <location evidence="1">Cytoplasm</location>
    </subcellularLocation>
</comment>
<dbReference type="GO" id="GO:0045892">
    <property type="term" value="P:negative regulation of DNA-templated transcription"/>
    <property type="evidence" value="ECO:0007669"/>
    <property type="project" value="TreeGrafter"/>
</dbReference>
<evidence type="ECO:0000313" key="11">
    <source>
        <dbReference type="EMBL" id="TKH15454.1"/>
    </source>
</evidence>
<keyword evidence="7" id="KW-0238">DNA-binding</keyword>
<organism evidence="11 12">
    <name type="scientific">Peribacillus simplex</name>
    <dbReference type="NCBI Taxonomy" id="1478"/>
    <lineage>
        <taxon>Bacteria</taxon>
        <taxon>Bacillati</taxon>
        <taxon>Bacillota</taxon>
        <taxon>Bacilli</taxon>
        <taxon>Bacillales</taxon>
        <taxon>Bacillaceae</taxon>
        <taxon>Peribacillus</taxon>
    </lineage>
</organism>
<keyword evidence="4" id="KW-0678">Repressor</keyword>
<comment type="cofactor">
    <cofactor evidence="9">
        <name>Zn(2+)</name>
        <dbReference type="ChEBI" id="CHEBI:29105"/>
    </cofactor>
    <text evidence="9">Binds 1 zinc ion per subunit.</text>
</comment>
<evidence type="ECO:0000256" key="5">
    <source>
        <dbReference type="ARBA" id="ARBA00022833"/>
    </source>
</evidence>
<comment type="caution">
    <text evidence="11">The sequence shown here is derived from an EMBL/GenBank/DDBJ whole genome shotgun (WGS) entry which is preliminary data.</text>
</comment>
<comment type="cofactor">
    <cofactor evidence="10">
        <name>Mn(2+)</name>
        <dbReference type="ChEBI" id="CHEBI:29035"/>
    </cofactor>
    <cofactor evidence="10">
        <name>Fe(2+)</name>
        <dbReference type="ChEBI" id="CHEBI:29033"/>
    </cofactor>
    <text evidence="10">Binds 1 Mn(2+) or Fe(2+) ion per subunit.</text>
</comment>
<evidence type="ECO:0000256" key="2">
    <source>
        <dbReference type="ARBA" id="ARBA00007957"/>
    </source>
</evidence>
<feature type="binding site" evidence="10">
    <location>
        <position position="95"/>
    </location>
    <ligand>
        <name>Fe cation</name>
        <dbReference type="ChEBI" id="CHEBI:24875"/>
    </ligand>
</feature>